<dbReference type="KEGG" id="vgu:HYG85_06180"/>
<dbReference type="PANTHER" id="PTHR43798:SF33">
    <property type="entry name" value="HYDROLASE, PUTATIVE (AFU_ORTHOLOGUE AFUA_2G14860)-RELATED"/>
    <property type="match status" value="1"/>
</dbReference>
<keyword evidence="1" id="KW-1133">Transmembrane helix</keyword>
<dbReference type="Gene3D" id="3.40.50.1820">
    <property type="entry name" value="alpha/beta hydrolase"/>
    <property type="match status" value="1"/>
</dbReference>
<feature type="domain" description="AB hydrolase-1" evidence="2">
    <location>
        <begin position="68"/>
        <end position="307"/>
    </location>
</feature>
<keyword evidence="1" id="KW-0472">Membrane</keyword>
<keyword evidence="4" id="KW-1185">Reference proteome</keyword>
<evidence type="ECO:0000256" key="1">
    <source>
        <dbReference type="SAM" id="Phobius"/>
    </source>
</evidence>
<reference evidence="3 4" key="1">
    <citation type="submission" date="2020-07" db="EMBL/GenBank/DDBJ databases">
        <title>Vallitalea guaymasensis genome.</title>
        <authorList>
            <person name="Postec A."/>
        </authorList>
    </citation>
    <scope>NUCLEOTIDE SEQUENCE [LARGE SCALE GENOMIC DNA]</scope>
    <source>
        <strain evidence="3 4">Ra1766G1</strain>
    </source>
</reference>
<keyword evidence="1" id="KW-0812">Transmembrane</keyword>
<organism evidence="3 4">
    <name type="scientific">Vallitalea guaymasensis</name>
    <dbReference type="NCBI Taxonomy" id="1185412"/>
    <lineage>
        <taxon>Bacteria</taxon>
        <taxon>Bacillati</taxon>
        <taxon>Bacillota</taxon>
        <taxon>Clostridia</taxon>
        <taxon>Lachnospirales</taxon>
        <taxon>Vallitaleaceae</taxon>
        <taxon>Vallitalea</taxon>
    </lineage>
</organism>
<dbReference type="EMBL" id="CP058561">
    <property type="protein sequence ID" value="QUH28533.1"/>
    <property type="molecule type" value="Genomic_DNA"/>
</dbReference>
<keyword evidence="3" id="KW-0378">Hydrolase</keyword>
<dbReference type="InterPro" id="IPR000073">
    <property type="entry name" value="AB_hydrolase_1"/>
</dbReference>
<proteinExistence type="predicted"/>
<dbReference type="InterPro" id="IPR050266">
    <property type="entry name" value="AB_hydrolase_sf"/>
</dbReference>
<name>A0A8J8M905_9FIRM</name>
<dbReference type="AlphaFoldDB" id="A0A8J8M905"/>
<dbReference type="GO" id="GO:0016787">
    <property type="term" value="F:hydrolase activity"/>
    <property type="evidence" value="ECO:0007669"/>
    <property type="project" value="UniProtKB-KW"/>
</dbReference>
<gene>
    <name evidence="3" type="ORF">HYG85_06180</name>
</gene>
<accession>A0A8J8M905</accession>
<dbReference type="GO" id="GO:0016020">
    <property type="term" value="C:membrane"/>
    <property type="evidence" value="ECO:0007669"/>
    <property type="project" value="TreeGrafter"/>
</dbReference>
<evidence type="ECO:0000313" key="4">
    <source>
        <dbReference type="Proteomes" id="UP000677305"/>
    </source>
</evidence>
<protein>
    <submittedName>
        <fullName evidence="3">Alpha/beta hydrolase</fullName>
    </submittedName>
</protein>
<dbReference type="SUPFAM" id="SSF53474">
    <property type="entry name" value="alpha/beta-Hydrolases"/>
    <property type="match status" value="1"/>
</dbReference>
<feature type="transmembrane region" description="Helical" evidence="1">
    <location>
        <begin position="14"/>
        <end position="34"/>
    </location>
</feature>
<dbReference type="PANTHER" id="PTHR43798">
    <property type="entry name" value="MONOACYLGLYCEROL LIPASE"/>
    <property type="match status" value="1"/>
</dbReference>
<evidence type="ECO:0000313" key="3">
    <source>
        <dbReference type="EMBL" id="QUH28533.1"/>
    </source>
</evidence>
<dbReference type="InterPro" id="IPR029058">
    <property type="entry name" value="AB_hydrolase_fold"/>
</dbReference>
<sequence>MKIHKKKRTYKRNIAKIGISFSILLIIGGIWQVIMEAKEMKMYTPVGEVLDINSHDMHLYRLGNGNNTIVFISGSGTPNSYTDFYYLQNELQQYAKTLSFDHAGFGWSKSTDSPRTVDNLVSDLHELFNKSNESPPYILVAHSLASLEAIRYAQVYPDEIQGIILLDGGSPQYYVNDLEIKSLILNRFSAILRVTGINRALGNIGIKLPFIGENIRYESLPEDIKNIDEAMYYKFIGNNSNLDVLKHINENAKIVIDNGYLQDIPLLILSSDSGNEWEKVQLELLNWSNDSTQRTIIDSKHYLHWSHKEIVVSEIVEFIKNISNNY</sequence>
<dbReference type="RefSeq" id="WP_212692759.1">
    <property type="nucleotide sequence ID" value="NZ_CP058561.1"/>
</dbReference>
<dbReference type="Pfam" id="PF00561">
    <property type="entry name" value="Abhydrolase_1"/>
    <property type="match status" value="1"/>
</dbReference>
<dbReference type="Proteomes" id="UP000677305">
    <property type="component" value="Chromosome"/>
</dbReference>
<evidence type="ECO:0000259" key="2">
    <source>
        <dbReference type="Pfam" id="PF00561"/>
    </source>
</evidence>